<evidence type="ECO:0000313" key="2">
    <source>
        <dbReference type="EMBL" id="KKM17367.1"/>
    </source>
</evidence>
<evidence type="ECO:0008006" key="3">
    <source>
        <dbReference type="Google" id="ProtNLM"/>
    </source>
</evidence>
<sequence>MVQDGRHRKPLQRSSGGGGGGLQTVLRFTVSDWAEIRDTSPNTNFNKPNPTAVVAIIGTTVLDFRGLFRWDTAPIDLSAFAPGFFKETLGIIVKDFFPKIFLQPNSVAGTFHAEFRVATITADFDPSTVTWNTAPAFSDIYKFVFENSGALGKITITAASGLHFYRPSVGPVDKRWAMTDGNGDPWDGSYGFMVYATSLSMTGFTRFEAAMNLNTNPSTVPLSGTHLTLYELP</sequence>
<protein>
    <recommendedName>
        <fullName evidence="3">DNRLRE domain-containing protein</fullName>
    </recommendedName>
</protein>
<organism evidence="2">
    <name type="scientific">marine sediment metagenome</name>
    <dbReference type="NCBI Taxonomy" id="412755"/>
    <lineage>
        <taxon>unclassified sequences</taxon>
        <taxon>metagenomes</taxon>
        <taxon>ecological metagenomes</taxon>
    </lineage>
</organism>
<dbReference type="EMBL" id="LAZR01014468">
    <property type="protein sequence ID" value="KKM17367.1"/>
    <property type="molecule type" value="Genomic_DNA"/>
</dbReference>
<name>A0A0F9HQG2_9ZZZZ</name>
<dbReference type="AlphaFoldDB" id="A0A0F9HQG2"/>
<evidence type="ECO:0000256" key="1">
    <source>
        <dbReference type="SAM" id="MobiDB-lite"/>
    </source>
</evidence>
<reference evidence="2" key="1">
    <citation type="journal article" date="2015" name="Nature">
        <title>Complex archaea that bridge the gap between prokaryotes and eukaryotes.</title>
        <authorList>
            <person name="Spang A."/>
            <person name="Saw J.H."/>
            <person name="Jorgensen S.L."/>
            <person name="Zaremba-Niedzwiedzka K."/>
            <person name="Martijn J."/>
            <person name="Lind A.E."/>
            <person name="van Eijk R."/>
            <person name="Schleper C."/>
            <person name="Guy L."/>
            <person name="Ettema T.J."/>
        </authorList>
    </citation>
    <scope>NUCLEOTIDE SEQUENCE</scope>
</reference>
<comment type="caution">
    <text evidence="2">The sequence shown here is derived from an EMBL/GenBank/DDBJ whole genome shotgun (WGS) entry which is preliminary data.</text>
</comment>
<feature type="region of interest" description="Disordered" evidence="1">
    <location>
        <begin position="1"/>
        <end position="23"/>
    </location>
</feature>
<feature type="compositionally biased region" description="Basic residues" evidence="1">
    <location>
        <begin position="1"/>
        <end position="11"/>
    </location>
</feature>
<accession>A0A0F9HQG2</accession>
<proteinExistence type="predicted"/>
<gene>
    <name evidence="2" type="ORF">LCGC14_1676480</name>
</gene>